<comment type="subunit">
    <text evidence="4">Interacts with translational regulator CsrA and flagellin(s).</text>
</comment>
<accession>A0A838CUD9</accession>
<dbReference type="RefSeq" id="WP_181472564.1">
    <property type="nucleotide sequence ID" value="NZ_JACEFG010000002.1"/>
</dbReference>
<dbReference type="Gene3D" id="2.30.290.10">
    <property type="entry name" value="BH3618-like"/>
    <property type="match status" value="1"/>
</dbReference>
<dbReference type="Proteomes" id="UP000571017">
    <property type="component" value="Unassembled WGS sequence"/>
</dbReference>
<keyword evidence="5" id="KW-0282">Flagellum</keyword>
<sequence>MNLNTKYFGNVTIDESELLHFKQGVPGFKQLHNFVLIPLADAPLYHVLQSAEDSTIAFIVVNPYVFFKNYEFDIDQGSKDELDLQDAEDVSLYTVMTLHDPFEKSTVNLQAPIVINKKNNKAKQLILNGTDYHTKHSVHVPLEAGDHHVNP</sequence>
<keyword evidence="5" id="KW-0969">Cilium</keyword>
<dbReference type="GO" id="GO:0005737">
    <property type="term" value="C:cytoplasm"/>
    <property type="evidence" value="ECO:0007669"/>
    <property type="project" value="UniProtKB-SubCell"/>
</dbReference>
<organism evidence="5 6">
    <name type="scientific">Halobacillus locisalis</name>
    <dbReference type="NCBI Taxonomy" id="220753"/>
    <lineage>
        <taxon>Bacteria</taxon>
        <taxon>Bacillati</taxon>
        <taxon>Bacillota</taxon>
        <taxon>Bacilli</taxon>
        <taxon>Bacillales</taxon>
        <taxon>Bacillaceae</taxon>
        <taxon>Halobacillus</taxon>
    </lineage>
</organism>
<name>A0A838CUD9_9BACI</name>
<protein>
    <recommendedName>
        <fullName evidence="4">Flagellar assembly factor FliW</fullName>
    </recommendedName>
</protein>
<comment type="function">
    <text evidence="4">Acts as an anti-CsrA protein, binds CsrA and prevents it from repressing translation of its target genes, one of which is flagellin. Binds to flagellin and participates in the assembly of the flagellum.</text>
</comment>
<dbReference type="NCBIfam" id="NF009793">
    <property type="entry name" value="PRK13285.1-1"/>
    <property type="match status" value="1"/>
</dbReference>
<comment type="similarity">
    <text evidence="4">Belongs to the FliW family.</text>
</comment>
<proteinExistence type="inferred from homology"/>
<reference evidence="5 6" key="1">
    <citation type="journal article" date="2004" name="Extremophiles">
        <title>Halobacillus locisalis sp. nov., a halophilic bacterium isolated from a marine solar saltern of the Yellow Sea in Korea.</title>
        <authorList>
            <person name="Yoon J.H."/>
            <person name="Kang K.H."/>
            <person name="Oh T.K."/>
            <person name="Park Y.H."/>
        </authorList>
    </citation>
    <scope>NUCLEOTIDE SEQUENCE [LARGE SCALE GENOMIC DNA]</scope>
    <source>
        <strain evidence="5 6">KCTC 3788</strain>
    </source>
</reference>
<evidence type="ECO:0000256" key="4">
    <source>
        <dbReference type="HAMAP-Rule" id="MF_01185"/>
    </source>
</evidence>
<keyword evidence="5" id="KW-0966">Cell projection</keyword>
<keyword evidence="3 4" id="KW-0810">Translation regulation</keyword>
<evidence type="ECO:0000313" key="5">
    <source>
        <dbReference type="EMBL" id="MBA2175564.1"/>
    </source>
</evidence>
<keyword evidence="6" id="KW-1185">Reference proteome</keyword>
<dbReference type="Pfam" id="PF02623">
    <property type="entry name" value="FliW"/>
    <property type="match status" value="1"/>
</dbReference>
<gene>
    <name evidence="4" type="primary">fliW</name>
    <name evidence="5" type="ORF">H0266_11730</name>
</gene>
<keyword evidence="2 4" id="KW-1005">Bacterial flagellum biogenesis</keyword>
<dbReference type="InterPro" id="IPR024046">
    <property type="entry name" value="Flagellar_assmbl_FliW_dom_sf"/>
</dbReference>
<dbReference type="SUPFAM" id="SSF141457">
    <property type="entry name" value="BH3618-like"/>
    <property type="match status" value="1"/>
</dbReference>
<dbReference type="GO" id="GO:0044780">
    <property type="term" value="P:bacterial-type flagellum assembly"/>
    <property type="evidence" value="ECO:0007669"/>
    <property type="project" value="UniProtKB-UniRule"/>
</dbReference>
<dbReference type="PANTHER" id="PTHR39190:SF1">
    <property type="entry name" value="FLAGELLAR ASSEMBLY FACTOR FLIW"/>
    <property type="match status" value="1"/>
</dbReference>
<evidence type="ECO:0000256" key="2">
    <source>
        <dbReference type="ARBA" id="ARBA00022795"/>
    </source>
</evidence>
<evidence type="ECO:0000256" key="3">
    <source>
        <dbReference type="ARBA" id="ARBA00022845"/>
    </source>
</evidence>
<comment type="caution">
    <text evidence="5">The sequence shown here is derived from an EMBL/GenBank/DDBJ whole genome shotgun (WGS) entry which is preliminary data.</text>
</comment>
<keyword evidence="1 4" id="KW-0963">Cytoplasm</keyword>
<dbReference type="AlphaFoldDB" id="A0A838CUD9"/>
<dbReference type="EMBL" id="JACEFG010000002">
    <property type="protein sequence ID" value="MBA2175564.1"/>
    <property type="molecule type" value="Genomic_DNA"/>
</dbReference>
<keyword evidence="4" id="KW-0143">Chaperone</keyword>
<evidence type="ECO:0000256" key="1">
    <source>
        <dbReference type="ARBA" id="ARBA00022490"/>
    </source>
</evidence>
<dbReference type="HAMAP" id="MF_01185">
    <property type="entry name" value="FliW"/>
    <property type="match status" value="1"/>
</dbReference>
<comment type="subcellular location">
    <subcellularLocation>
        <location evidence="4">Cytoplasm</location>
    </subcellularLocation>
</comment>
<dbReference type="PANTHER" id="PTHR39190">
    <property type="entry name" value="FLAGELLAR ASSEMBLY FACTOR FLIW"/>
    <property type="match status" value="1"/>
</dbReference>
<evidence type="ECO:0000313" key="6">
    <source>
        <dbReference type="Proteomes" id="UP000571017"/>
    </source>
</evidence>
<dbReference type="GO" id="GO:0006417">
    <property type="term" value="P:regulation of translation"/>
    <property type="evidence" value="ECO:0007669"/>
    <property type="project" value="UniProtKB-KW"/>
</dbReference>
<dbReference type="InterPro" id="IPR003775">
    <property type="entry name" value="Flagellar_assembly_factor_FliW"/>
</dbReference>